<dbReference type="EMBL" id="BARV01017692">
    <property type="protein sequence ID" value="GAI26212.1"/>
    <property type="molecule type" value="Genomic_DNA"/>
</dbReference>
<dbReference type="AlphaFoldDB" id="X1M3M9"/>
<feature type="domain" description="Phospholipase D-like" evidence="1">
    <location>
        <begin position="1"/>
        <end position="47"/>
    </location>
</feature>
<gene>
    <name evidence="2" type="ORF">S06H3_30089</name>
</gene>
<organism evidence="2">
    <name type="scientific">marine sediment metagenome</name>
    <dbReference type="NCBI Taxonomy" id="412755"/>
    <lineage>
        <taxon>unclassified sequences</taxon>
        <taxon>metagenomes</taxon>
        <taxon>ecological metagenomes</taxon>
    </lineage>
</organism>
<evidence type="ECO:0000259" key="1">
    <source>
        <dbReference type="Pfam" id="PF13091"/>
    </source>
</evidence>
<dbReference type="Gene3D" id="3.30.870.10">
    <property type="entry name" value="Endonuclease Chain A"/>
    <property type="match status" value="1"/>
</dbReference>
<proteinExistence type="predicted"/>
<name>X1M3M9_9ZZZZ</name>
<protein>
    <recommendedName>
        <fullName evidence="1">Phospholipase D-like domain-containing protein</fullName>
    </recommendedName>
</protein>
<dbReference type="SUPFAM" id="SSF56024">
    <property type="entry name" value="Phospholipase D/nuclease"/>
    <property type="match status" value="1"/>
</dbReference>
<dbReference type="InterPro" id="IPR025202">
    <property type="entry name" value="PLD-like_dom"/>
</dbReference>
<accession>X1M3M9</accession>
<dbReference type="Pfam" id="PF13091">
    <property type="entry name" value="PLDc_2"/>
    <property type="match status" value="1"/>
</dbReference>
<sequence>MIVDNTSVLISSINWNENSVTRNREAGIIIENEEIALYYAEVFFYDWNLMEPEPQSIAEVQMENENTIYIVAIFTMTFAIIARDWRKRKWT</sequence>
<evidence type="ECO:0000313" key="2">
    <source>
        <dbReference type="EMBL" id="GAI26212.1"/>
    </source>
</evidence>
<comment type="caution">
    <text evidence="2">The sequence shown here is derived from an EMBL/GenBank/DDBJ whole genome shotgun (WGS) entry which is preliminary data.</text>
</comment>
<reference evidence="2" key="1">
    <citation type="journal article" date="2014" name="Front. Microbiol.">
        <title>High frequency of phylogenetically diverse reductive dehalogenase-homologous genes in deep subseafloor sedimentary metagenomes.</title>
        <authorList>
            <person name="Kawai M."/>
            <person name="Futagami T."/>
            <person name="Toyoda A."/>
            <person name="Takaki Y."/>
            <person name="Nishi S."/>
            <person name="Hori S."/>
            <person name="Arai W."/>
            <person name="Tsubouchi T."/>
            <person name="Morono Y."/>
            <person name="Uchiyama I."/>
            <person name="Ito T."/>
            <person name="Fujiyama A."/>
            <person name="Inagaki F."/>
            <person name="Takami H."/>
        </authorList>
    </citation>
    <scope>NUCLEOTIDE SEQUENCE</scope>
    <source>
        <strain evidence="2">Expedition CK06-06</strain>
    </source>
</reference>